<dbReference type="AlphaFoldDB" id="A0A0P0W5B0"/>
<reference evidence="1 2" key="1">
    <citation type="journal article" date="2005" name="Nature">
        <title>The map-based sequence of the rice genome.</title>
        <authorList>
            <consortium name="International rice genome sequencing project (IRGSP)"/>
            <person name="Matsumoto T."/>
            <person name="Wu J."/>
            <person name="Kanamori H."/>
            <person name="Katayose Y."/>
            <person name="Fujisawa M."/>
            <person name="Namiki N."/>
            <person name="Mizuno H."/>
            <person name="Yamamoto K."/>
            <person name="Antonio B.A."/>
            <person name="Baba T."/>
            <person name="Sakata K."/>
            <person name="Nagamura Y."/>
            <person name="Aoki H."/>
            <person name="Arikawa K."/>
            <person name="Arita K."/>
            <person name="Bito T."/>
            <person name="Chiden Y."/>
            <person name="Fujitsuka N."/>
            <person name="Fukunaka R."/>
            <person name="Hamada M."/>
            <person name="Harada C."/>
            <person name="Hayashi A."/>
            <person name="Hijishita S."/>
            <person name="Honda M."/>
            <person name="Hosokawa S."/>
            <person name="Ichikawa Y."/>
            <person name="Idonuma A."/>
            <person name="Iijima M."/>
            <person name="Ikeda M."/>
            <person name="Ikeno M."/>
            <person name="Ito K."/>
            <person name="Ito S."/>
            <person name="Ito T."/>
            <person name="Ito Y."/>
            <person name="Ito Y."/>
            <person name="Iwabuchi A."/>
            <person name="Kamiya K."/>
            <person name="Karasawa W."/>
            <person name="Kurita K."/>
            <person name="Katagiri S."/>
            <person name="Kikuta A."/>
            <person name="Kobayashi H."/>
            <person name="Kobayashi N."/>
            <person name="Machita K."/>
            <person name="Maehara T."/>
            <person name="Masukawa M."/>
            <person name="Mizubayashi T."/>
            <person name="Mukai Y."/>
            <person name="Nagasaki H."/>
            <person name="Nagata Y."/>
            <person name="Naito S."/>
            <person name="Nakashima M."/>
            <person name="Nakama Y."/>
            <person name="Nakamichi Y."/>
            <person name="Nakamura M."/>
            <person name="Meguro A."/>
            <person name="Negishi M."/>
            <person name="Ohta I."/>
            <person name="Ohta T."/>
            <person name="Okamoto M."/>
            <person name="Ono N."/>
            <person name="Saji S."/>
            <person name="Sakaguchi M."/>
            <person name="Sakai K."/>
            <person name="Shibata M."/>
            <person name="Shimokawa T."/>
            <person name="Song J."/>
            <person name="Takazaki Y."/>
            <person name="Terasawa K."/>
            <person name="Tsugane M."/>
            <person name="Tsuji K."/>
            <person name="Ueda S."/>
            <person name="Waki K."/>
            <person name="Yamagata H."/>
            <person name="Yamamoto M."/>
            <person name="Yamamoto S."/>
            <person name="Yamane H."/>
            <person name="Yoshiki S."/>
            <person name="Yoshihara R."/>
            <person name="Yukawa K."/>
            <person name="Zhong H."/>
            <person name="Yano M."/>
            <person name="Yuan Q."/>
            <person name="Ouyang S."/>
            <person name="Liu J."/>
            <person name="Jones K.M."/>
            <person name="Gansberger K."/>
            <person name="Moffat K."/>
            <person name="Hill J."/>
            <person name="Bera J."/>
            <person name="Fadrosh D."/>
            <person name="Jin S."/>
            <person name="Johri S."/>
            <person name="Kim M."/>
            <person name="Overton L."/>
            <person name="Reardon M."/>
            <person name="Tsitrin T."/>
            <person name="Vuong H."/>
            <person name="Weaver B."/>
            <person name="Ciecko A."/>
            <person name="Tallon L."/>
            <person name="Jackson J."/>
            <person name="Pai G."/>
            <person name="Aken S.V."/>
            <person name="Utterback T."/>
            <person name="Reidmuller S."/>
            <person name="Feldblyum T."/>
            <person name="Hsiao J."/>
            <person name="Zismann V."/>
            <person name="Iobst S."/>
            <person name="de Vazeille A.R."/>
            <person name="Buell C.R."/>
            <person name="Ying K."/>
            <person name="Li Y."/>
            <person name="Lu T."/>
            <person name="Huang Y."/>
            <person name="Zhao Q."/>
            <person name="Feng Q."/>
            <person name="Zhang L."/>
            <person name="Zhu J."/>
            <person name="Weng Q."/>
            <person name="Mu J."/>
            <person name="Lu Y."/>
            <person name="Fan D."/>
            <person name="Liu Y."/>
            <person name="Guan J."/>
            <person name="Zhang Y."/>
            <person name="Yu S."/>
            <person name="Liu X."/>
            <person name="Zhang Y."/>
            <person name="Hong G."/>
            <person name="Han B."/>
            <person name="Choisne N."/>
            <person name="Demange N."/>
            <person name="Orjeda G."/>
            <person name="Samain S."/>
            <person name="Cattolico L."/>
            <person name="Pelletier E."/>
            <person name="Couloux A."/>
            <person name="Segurens B."/>
            <person name="Wincker P."/>
            <person name="D'Hont A."/>
            <person name="Scarpelli C."/>
            <person name="Weissenbach J."/>
            <person name="Salanoubat M."/>
            <person name="Quetier F."/>
            <person name="Yu Y."/>
            <person name="Kim H.R."/>
            <person name="Rambo T."/>
            <person name="Currie J."/>
            <person name="Collura K."/>
            <person name="Luo M."/>
            <person name="Yang T."/>
            <person name="Ammiraju J.S.S."/>
            <person name="Engler F."/>
            <person name="Soderlund C."/>
            <person name="Wing R.A."/>
            <person name="Palmer L.E."/>
            <person name="de la Bastide M."/>
            <person name="Spiegel L."/>
            <person name="Nascimento L."/>
            <person name="Zutavern T."/>
            <person name="O'Shaughnessy A."/>
            <person name="Dike S."/>
            <person name="Dedhia N."/>
            <person name="Preston R."/>
            <person name="Balija V."/>
            <person name="McCombie W.R."/>
            <person name="Chow T."/>
            <person name="Chen H."/>
            <person name="Chung M."/>
            <person name="Chen C."/>
            <person name="Shaw J."/>
            <person name="Wu H."/>
            <person name="Hsiao K."/>
            <person name="Chao Y."/>
            <person name="Chu M."/>
            <person name="Cheng C."/>
            <person name="Hour A."/>
            <person name="Lee P."/>
            <person name="Lin S."/>
            <person name="Lin Y."/>
            <person name="Liou J."/>
            <person name="Liu S."/>
            <person name="Hsing Y."/>
            <person name="Raghuvanshi S."/>
            <person name="Mohanty A."/>
            <person name="Bharti A.K."/>
            <person name="Gaur A."/>
            <person name="Gupta V."/>
            <person name="Kumar D."/>
            <person name="Ravi V."/>
            <person name="Vij S."/>
            <person name="Kapur A."/>
            <person name="Khurana P."/>
            <person name="Khurana P."/>
            <person name="Khurana J.P."/>
            <person name="Tyagi A.K."/>
            <person name="Gaikwad K."/>
            <person name="Singh A."/>
            <person name="Dalal V."/>
            <person name="Srivastava S."/>
            <person name="Dixit A."/>
            <person name="Pal A.K."/>
            <person name="Ghazi I.A."/>
            <person name="Yadav M."/>
            <person name="Pandit A."/>
            <person name="Bhargava A."/>
            <person name="Sureshbabu K."/>
            <person name="Batra K."/>
            <person name="Sharma T.R."/>
            <person name="Mohapatra T."/>
            <person name="Singh N.K."/>
            <person name="Messing J."/>
            <person name="Nelson A.B."/>
            <person name="Fuks G."/>
            <person name="Kavchok S."/>
            <person name="Keizer G."/>
            <person name="Linton E."/>
            <person name="Llaca V."/>
            <person name="Song R."/>
            <person name="Tanyolac B."/>
            <person name="Young S."/>
            <person name="Ho-Il K."/>
            <person name="Hahn J.H."/>
            <person name="Sangsakoo G."/>
            <person name="Vanavichit A."/>
            <person name="de Mattos Luiz.A.T."/>
            <person name="Zimmer P.D."/>
            <person name="Malone G."/>
            <person name="Dellagostin O."/>
            <person name="de Oliveira A.C."/>
            <person name="Bevan M."/>
            <person name="Bancroft I."/>
            <person name="Minx P."/>
            <person name="Cordum H."/>
            <person name="Wilson R."/>
            <person name="Cheng Z."/>
            <person name="Jin W."/>
            <person name="Jiang J."/>
            <person name="Leong S.A."/>
            <person name="Iwama H."/>
            <person name="Gojobori T."/>
            <person name="Itoh T."/>
            <person name="Niimura Y."/>
            <person name="Fujii Y."/>
            <person name="Habara T."/>
            <person name="Sakai H."/>
            <person name="Sato Y."/>
            <person name="Wilson G."/>
            <person name="Kumar K."/>
            <person name="McCouch S."/>
            <person name="Juretic N."/>
            <person name="Hoen D."/>
            <person name="Wright S."/>
            <person name="Bruskiewich R."/>
            <person name="Bureau T."/>
            <person name="Miyao A."/>
            <person name="Hirochika H."/>
            <person name="Nishikawa T."/>
            <person name="Kadowaki K."/>
            <person name="Sugiura M."/>
            <person name="Burr B."/>
            <person name="Sasaki T."/>
        </authorList>
    </citation>
    <scope>NUCLEOTIDE SEQUENCE [LARGE SCALE GENOMIC DNA]</scope>
    <source>
        <strain evidence="2">cv. Nipponbare</strain>
    </source>
</reference>
<accession>A0A0P0W5B0</accession>
<name>A0A0P0W5B0_ORYSJ</name>
<reference evidence="2" key="2">
    <citation type="journal article" date="2008" name="Nucleic Acids Res.">
        <title>The rice annotation project database (RAP-DB): 2008 update.</title>
        <authorList>
            <consortium name="The rice annotation project (RAP)"/>
        </authorList>
    </citation>
    <scope>GENOME REANNOTATION</scope>
    <source>
        <strain evidence="2">cv. Nipponbare</strain>
    </source>
</reference>
<sequence length="82" mass="9192">MVTDRYGSTSAASRRACRFMCRPTSVCSCSRCRFCHTTVHSTAIRLSTTPEFSPFNNDDDDDVASICLKTKLISQFTNTQKD</sequence>
<protein>
    <submittedName>
        <fullName evidence="1">Os03g0802400 protein</fullName>
    </submittedName>
</protein>
<evidence type="ECO:0000313" key="1">
    <source>
        <dbReference type="EMBL" id="BAF13514.1"/>
    </source>
</evidence>
<dbReference type="Gramene" id="Os03t0802400-01">
    <property type="protein sequence ID" value="Os03t0802400-01"/>
    <property type="gene ID" value="Os03g0802400"/>
</dbReference>
<dbReference type="EMBL" id="AP008209">
    <property type="protein sequence ID" value="BAF13514.1"/>
    <property type="molecule type" value="Genomic_DNA"/>
</dbReference>
<dbReference type="KEGG" id="dosa:Os03g0802400"/>
<gene>
    <name evidence="1" type="ordered locus">Os03g0802400</name>
</gene>
<organism evidence="1 2">
    <name type="scientific">Oryza sativa subsp. japonica</name>
    <name type="common">Rice</name>
    <dbReference type="NCBI Taxonomy" id="39947"/>
    <lineage>
        <taxon>Eukaryota</taxon>
        <taxon>Viridiplantae</taxon>
        <taxon>Streptophyta</taxon>
        <taxon>Embryophyta</taxon>
        <taxon>Tracheophyta</taxon>
        <taxon>Spermatophyta</taxon>
        <taxon>Magnoliopsida</taxon>
        <taxon>Liliopsida</taxon>
        <taxon>Poales</taxon>
        <taxon>Poaceae</taxon>
        <taxon>BOP clade</taxon>
        <taxon>Oryzoideae</taxon>
        <taxon>Oryzeae</taxon>
        <taxon>Oryzinae</taxon>
        <taxon>Oryza</taxon>
        <taxon>Oryza sativa</taxon>
    </lineage>
</organism>
<proteinExistence type="predicted"/>
<evidence type="ECO:0000313" key="2">
    <source>
        <dbReference type="Proteomes" id="UP000000763"/>
    </source>
</evidence>
<dbReference type="Proteomes" id="UP000000763">
    <property type="component" value="Chromosome 3"/>
</dbReference>